<organism evidence="1 2">
    <name type="scientific">Laodelphax striatellus</name>
    <name type="common">Small brown planthopper</name>
    <name type="synonym">Delphax striatella</name>
    <dbReference type="NCBI Taxonomy" id="195883"/>
    <lineage>
        <taxon>Eukaryota</taxon>
        <taxon>Metazoa</taxon>
        <taxon>Ecdysozoa</taxon>
        <taxon>Arthropoda</taxon>
        <taxon>Hexapoda</taxon>
        <taxon>Insecta</taxon>
        <taxon>Pterygota</taxon>
        <taxon>Neoptera</taxon>
        <taxon>Paraneoptera</taxon>
        <taxon>Hemiptera</taxon>
        <taxon>Auchenorrhyncha</taxon>
        <taxon>Fulgoroidea</taxon>
        <taxon>Delphacidae</taxon>
        <taxon>Criomorphinae</taxon>
        <taxon>Laodelphax</taxon>
    </lineage>
</organism>
<evidence type="ECO:0000313" key="2">
    <source>
        <dbReference type="Proteomes" id="UP000291343"/>
    </source>
</evidence>
<dbReference type="Proteomes" id="UP000291343">
    <property type="component" value="Unassembled WGS sequence"/>
</dbReference>
<accession>A0A482X1I8</accession>
<dbReference type="EMBL" id="QKKF02019611">
    <property type="protein sequence ID" value="RZF39737.1"/>
    <property type="molecule type" value="Genomic_DNA"/>
</dbReference>
<comment type="caution">
    <text evidence="1">The sequence shown here is derived from an EMBL/GenBank/DDBJ whole genome shotgun (WGS) entry which is preliminary data.</text>
</comment>
<reference evidence="1 2" key="1">
    <citation type="journal article" date="2017" name="Gigascience">
        <title>Genome sequence of the small brown planthopper, Laodelphax striatellus.</title>
        <authorList>
            <person name="Zhu J."/>
            <person name="Jiang F."/>
            <person name="Wang X."/>
            <person name="Yang P."/>
            <person name="Bao Y."/>
            <person name="Zhao W."/>
            <person name="Wang W."/>
            <person name="Lu H."/>
            <person name="Wang Q."/>
            <person name="Cui N."/>
            <person name="Li J."/>
            <person name="Chen X."/>
            <person name="Luo L."/>
            <person name="Yu J."/>
            <person name="Kang L."/>
            <person name="Cui F."/>
        </authorList>
    </citation>
    <scope>NUCLEOTIDE SEQUENCE [LARGE SCALE GENOMIC DNA]</scope>
    <source>
        <strain evidence="1">Lst14</strain>
    </source>
</reference>
<gene>
    <name evidence="1" type="ORF">LSTR_LSTR014765</name>
</gene>
<name>A0A482X1I8_LAOST</name>
<dbReference type="AlphaFoldDB" id="A0A482X1I8"/>
<sequence length="123" mass="13509">AVVNISAARQQSVSALTQLPLHFYPGRNMICQSAVSVLLVATFASVSSGYPYAHPHAFAYPYAHIPAYQQHHQQRQFSYPTAQAAALPFQQQQFPFAAPPATNYVYLAAPQQAHAQQPTRLVS</sequence>
<keyword evidence="2" id="KW-1185">Reference proteome</keyword>
<feature type="non-terminal residue" evidence="1">
    <location>
        <position position="1"/>
    </location>
</feature>
<dbReference type="InParanoid" id="A0A482X1I8"/>
<evidence type="ECO:0000313" key="1">
    <source>
        <dbReference type="EMBL" id="RZF39737.1"/>
    </source>
</evidence>
<protein>
    <submittedName>
        <fullName evidence="1">Uncharacterized protein</fullName>
    </submittedName>
</protein>
<proteinExistence type="predicted"/>